<dbReference type="NCBIfam" id="TIGR01509">
    <property type="entry name" value="HAD-SF-IA-v3"/>
    <property type="match status" value="1"/>
</dbReference>
<gene>
    <name evidence="1" type="ORF">GCM10025875_12850</name>
</gene>
<accession>A0AA37UI45</accession>
<keyword evidence="2" id="KW-1185">Reference proteome</keyword>
<dbReference type="InterPro" id="IPR023214">
    <property type="entry name" value="HAD_sf"/>
</dbReference>
<dbReference type="SUPFAM" id="SSF56784">
    <property type="entry name" value="HAD-like"/>
    <property type="match status" value="1"/>
</dbReference>
<dbReference type="AlphaFoldDB" id="A0AA37UI45"/>
<dbReference type="Pfam" id="PF00702">
    <property type="entry name" value="Hydrolase"/>
    <property type="match status" value="1"/>
</dbReference>
<dbReference type="InterPro" id="IPR036412">
    <property type="entry name" value="HAD-like_sf"/>
</dbReference>
<evidence type="ECO:0008006" key="3">
    <source>
        <dbReference type="Google" id="ProtNLM"/>
    </source>
</evidence>
<proteinExistence type="predicted"/>
<sequence>MRLLGLTNWSAETFARGAAAVPTVSELEAVVVSGEIGLVKPDPAIYRHLVAQHDVDPARAVFVDDREENVVAARALGFHGRVFLTAERLRAELVGLGVPGVGVGPT</sequence>
<dbReference type="Gene3D" id="3.40.50.1000">
    <property type="entry name" value="HAD superfamily/HAD-like"/>
    <property type="match status" value="1"/>
</dbReference>
<comment type="caution">
    <text evidence="1">The sequence shown here is derived from an EMBL/GenBank/DDBJ whole genome shotgun (WGS) entry which is preliminary data.</text>
</comment>
<dbReference type="InterPro" id="IPR006439">
    <property type="entry name" value="HAD-SF_hydro_IA"/>
</dbReference>
<dbReference type="PANTHER" id="PTHR43611">
    <property type="entry name" value="ALPHA-D-GLUCOSE 1-PHOSPHATE PHOSPHATASE"/>
    <property type="match status" value="1"/>
</dbReference>
<protein>
    <recommendedName>
        <fullName evidence="3">HAD-IA family hydrolase</fullName>
    </recommendedName>
</protein>
<dbReference type="Proteomes" id="UP001157161">
    <property type="component" value="Unassembled WGS sequence"/>
</dbReference>
<dbReference type="PANTHER" id="PTHR43611:SF3">
    <property type="entry name" value="FLAVIN MONONUCLEOTIDE HYDROLASE 1, CHLOROPLATIC"/>
    <property type="match status" value="1"/>
</dbReference>
<organism evidence="1 2">
    <name type="scientific">Litorihabitans aurantiacus</name>
    <dbReference type="NCBI Taxonomy" id="1930061"/>
    <lineage>
        <taxon>Bacteria</taxon>
        <taxon>Bacillati</taxon>
        <taxon>Actinomycetota</taxon>
        <taxon>Actinomycetes</taxon>
        <taxon>Micrococcales</taxon>
        <taxon>Beutenbergiaceae</taxon>
        <taxon>Litorihabitans</taxon>
    </lineage>
</organism>
<evidence type="ECO:0000313" key="2">
    <source>
        <dbReference type="Proteomes" id="UP001157161"/>
    </source>
</evidence>
<reference evidence="1" key="1">
    <citation type="journal article" date="2014" name="Int. J. Syst. Evol. Microbiol.">
        <title>Complete genome sequence of Corynebacterium casei LMG S-19264T (=DSM 44701T), isolated from a smear-ripened cheese.</title>
        <authorList>
            <consortium name="US DOE Joint Genome Institute (JGI-PGF)"/>
            <person name="Walter F."/>
            <person name="Albersmeier A."/>
            <person name="Kalinowski J."/>
            <person name="Ruckert C."/>
        </authorList>
    </citation>
    <scope>NUCLEOTIDE SEQUENCE</scope>
    <source>
        <strain evidence="1">NBRC 112290</strain>
    </source>
</reference>
<reference evidence="1" key="2">
    <citation type="submission" date="2023-02" db="EMBL/GenBank/DDBJ databases">
        <authorList>
            <person name="Sun Q."/>
            <person name="Mori K."/>
        </authorList>
    </citation>
    <scope>NUCLEOTIDE SEQUENCE</scope>
    <source>
        <strain evidence="1">NBRC 112290</strain>
    </source>
</reference>
<dbReference type="RefSeq" id="WP_284250153.1">
    <property type="nucleotide sequence ID" value="NZ_BSUM01000001.1"/>
</dbReference>
<evidence type="ECO:0000313" key="1">
    <source>
        <dbReference type="EMBL" id="GMA31293.1"/>
    </source>
</evidence>
<dbReference type="EMBL" id="BSUM01000001">
    <property type="protein sequence ID" value="GMA31293.1"/>
    <property type="molecule type" value="Genomic_DNA"/>
</dbReference>
<name>A0AA37UI45_9MICO</name>